<dbReference type="Proteomes" id="UP000467240">
    <property type="component" value="Unassembled WGS sequence"/>
</dbReference>
<protein>
    <submittedName>
        <fullName evidence="14">Transcriptional repressor</fullName>
    </submittedName>
</protein>
<name>A0A7J5BP93_9MICO</name>
<comment type="subunit">
    <text evidence="3">Homodimer.</text>
</comment>
<keyword evidence="4" id="KW-0963">Cytoplasm</keyword>
<dbReference type="CDD" id="cd07153">
    <property type="entry name" value="Fur_like"/>
    <property type="match status" value="1"/>
</dbReference>
<sequence length="150" mass="16089">MAATTDGNRDAAQKHPPVQKRNTAQKAAVRTALEQSPGFISAAKLHHQLIEEGGTIGLATVYRQLNALAEAGEADTITVQSGQLFRVCEPDGHHHHLVCEVCGKAVDIEPPSEAWIRKVADEHGFTVTGHVLEVFGRCPDCAAKPTPENP</sequence>
<keyword evidence="6 11" id="KW-0479">Metal-binding</keyword>
<evidence type="ECO:0000313" key="15">
    <source>
        <dbReference type="Proteomes" id="UP000467240"/>
    </source>
</evidence>
<feature type="region of interest" description="Disordered" evidence="13">
    <location>
        <begin position="1"/>
        <end position="23"/>
    </location>
</feature>
<dbReference type="InterPro" id="IPR036388">
    <property type="entry name" value="WH-like_DNA-bd_sf"/>
</dbReference>
<keyword evidence="5" id="KW-0678">Repressor</keyword>
<dbReference type="GO" id="GO:0005829">
    <property type="term" value="C:cytosol"/>
    <property type="evidence" value="ECO:0007669"/>
    <property type="project" value="TreeGrafter"/>
</dbReference>
<evidence type="ECO:0000256" key="4">
    <source>
        <dbReference type="ARBA" id="ARBA00022490"/>
    </source>
</evidence>
<feature type="binding site" evidence="12">
    <location>
        <position position="130"/>
    </location>
    <ligand>
        <name>Fe cation</name>
        <dbReference type="ChEBI" id="CHEBI:24875"/>
    </ligand>
</feature>
<dbReference type="RefSeq" id="WP_158041364.1">
    <property type="nucleotide sequence ID" value="NZ_JACCFV010000001.1"/>
</dbReference>
<feature type="binding site" evidence="11">
    <location>
        <position position="138"/>
    </location>
    <ligand>
        <name>Zn(2+)</name>
        <dbReference type="ChEBI" id="CHEBI:29105"/>
    </ligand>
</feature>
<keyword evidence="9" id="KW-0238">DNA-binding</keyword>
<dbReference type="GO" id="GO:0003700">
    <property type="term" value="F:DNA-binding transcription factor activity"/>
    <property type="evidence" value="ECO:0007669"/>
    <property type="project" value="InterPro"/>
</dbReference>
<reference evidence="14 15" key="1">
    <citation type="submission" date="2019-09" db="EMBL/GenBank/DDBJ databases">
        <title>Phylogeny of genus Pseudoclavibacter and closely related genus.</title>
        <authorList>
            <person name="Li Y."/>
        </authorList>
    </citation>
    <scope>NUCLEOTIDE SEQUENCE [LARGE SCALE GENOMIC DNA]</scope>
    <source>
        <strain evidence="14 15">DSM 23821</strain>
    </source>
</reference>
<dbReference type="InterPro" id="IPR043135">
    <property type="entry name" value="Fur_C"/>
</dbReference>
<evidence type="ECO:0000256" key="9">
    <source>
        <dbReference type="ARBA" id="ARBA00023125"/>
    </source>
</evidence>
<dbReference type="InterPro" id="IPR036390">
    <property type="entry name" value="WH_DNA-bd_sf"/>
</dbReference>
<evidence type="ECO:0000256" key="7">
    <source>
        <dbReference type="ARBA" id="ARBA00022833"/>
    </source>
</evidence>
<dbReference type="GO" id="GO:0008270">
    <property type="term" value="F:zinc ion binding"/>
    <property type="evidence" value="ECO:0007669"/>
    <property type="project" value="TreeGrafter"/>
</dbReference>
<comment type="caution">
    <text evidence="14">The sequence shown here is derived from an EMBL/GenBank/DDBJ whole genome shotgun (WGS) entry which is preliminary data.</text>
</comment>
<dbReference type="OrthoDB" id="8659436at2"/>
<keyword evidence="15" id="KW-1185">Reference proteome</keyword>
<evidence type="ECO:0000256" key="12">
    <source>
        <dbReference type="PIRSR" id="PIRSR602481-2"/>
    </source>
</evidence>
<evidence type="ECO:0000256" key="13">
    <source>
        <dbReference type="SAM" id="MobiDB-lite"/>
    </source>
</evidence>
<keyword evidence="7 11" id="KW-0862">Zinc</keyword>
<evidence type="ECO:0000256" key="11">
    <source>
        <dbReference type="PIRSR" id="PIRSR602481-1"/>
    </source>
</evidence>
<dbReference type="EMBL" id="WBJZ01000017">
    <property type="protein sequence ID" value="KAB1654788.1"/>
    <property type="molecule type" value="Genomic_DNA"/>
</dbReference>
<dbReference type="SUPFAM" id="SSF46785">
    <property type="entry name" value="Winged helix' DNA-binding domain"/>
    <property type="match status" value="1"/>
</dbReference>
<accession>A0A7J5BP93</accession>
<gene>
    <name evidence="14" type="ORF">F8O01_12865</name>
</gene>
<keyword evidence="8" id="KW-0805">Transcription regulation</keyword>
<proteinExistence type="inferred from homology"/>
<comment type="cofactor">
    <cofactor evidence="12">
        <name>Mn(2+)</name>
        <dbReference type="ChEBI" id="CHEBI:29035"/>
    </cofactor>
    <cofactor evidence="12">
        <name>Fe(2+)</name>
        <dbReference type="ChEBI" id="CHEBI:29033"/>
    </cofactor>
    <text evidence="12">Binds 1 Mn(2+) or Fe(2+) ion per subunit.</text>
</comment>
<feature type="binding site" evidence="12">
    <location>
        <position position="113"/>
    </location>
    <ligand>
        <name>Fe cation</name>
        <dbReference type="ChEBI" id="CHEBI:24875"/>
    </ligand>
</feature>
<evidence type="ECO:0000256" key="2">
    <source>
        <dbReference type="ARBA" id="ARBA00007957"/>
    </source>
</evidence>
<evidence type="ECO:0000256" key="6">
    <source>
        <dbReference type="ARBA" id="ARBA00022723"/>
    </source>
</evidence>
<evidence type="ECO:0000256" key="5">
    <source>
        <dbReference type="ARBA" id="ARBA00022491"/>
    </source>
</evidence>
<feature type="binding site" evidence="12">
    <location>
        <position position="93"/>
    </location>
    <ligand>
        <name>Fe cation</name>
        <dbReference type="ChEBI" id="CHEBI:24875"/>
    </ligand>
</feature>
<evidence type="ECO:0000256" key="8">
    <source>
        <dbReference type="ARBA" id="ARBA00023015"/>
    </source>
</evidence>
<dbReference type="PANTHER" id="PTHR33202">
    <property type="entry name" value="ZINC UPTAKE REGULATION PROTEIN"/>
    <property type="match status" value="1"/>
</dbReference>
<dbReference type="GO" id="GO:1900376">
    <property type="term" value="P:regulation of secondary metabolite biosynthetic process"/>
    <property type="evidence" value="ECO:0007669"/>
    <property type="project" value="TreeGrafter"/>
</dbReference>
<evidence type="ECO:0000256" key="3">
    <source>
        <dbReference type="ARBA" id="ARBA00011738"/>
    </source>
</evidence>
<dbReference type="GO" id="GO:0000976">
    <property type="term" value="F:transcription cis-regulatory region binding"/>
    <property type="evidence" value="ECO:0007669"/>
    <property type="project" value="TreeGrafter"/>
</dbReference>
<comment type="similarity">
    <text evidence="2">Belongs to the Fur family.</text>
</comment>
<evidence type="ECO:0000256" key="1">
    <source>
        <dbReference type="ARBA" id="ARBA00004496"/>
    </source>
</evidence>
<evidence type="ECO:0000313" key="14">
    <source>
        <dbReference type="EMBL" id="KAB1654788.1"/>
    </source>
</evidence>
<keyword evidence="10" id="KW-0804">Transcription</keyword>
<feature type="binding site" evidence="11">
    <location>
        <position position="102"/>
    </location>
    <ligand>
        <name>Zn(2+)</name>
        <dbReference type="ChEBI" id="CHEBI:29105"/>
    </ligand>
</feature>
<dbReference type="Gene3D" id="3.30.1490.190">
    <property type="match status" value="1"/>
</dbReference>
<evidence type="ECO:0000256" key="10">
    <source>
        <dbReference type="ARBA" id="ARBA00023163"/>
    </source>
</evidence>
<feature type="binding site" evidence="11">
    <location>
        <position position="99"/>
    </location>
    <ligand>
        <name>Zn(2+)</name>
        <dbReference type="ChEBI" id="CHEBI:29105"/>
    </ligand>
</feature>
<dbReference type="Pfam" id="PF01475">
    <property type="entry name" value="FUR"/>
    <property type="match status" value="1"/>
</dbReference>
<organism evidence="14 15">
    <name type="scientific">Pseudoclavibacter chungangensis</name>
    <dbReference type="NCBI Taxonomy" id="587635"/>
    <lineage>
        <taxon>Bacteria</taxon>
        <taxon>Bacillati</taxon>
        <taxon>Actinomycetota</taxon>
        <taxon>Actinomycetes</taxon>
        <taxon>Micrococcales</taxon>
        <taxon>Microbacteriaceae</taxon>
        <taxon>Pseudoclavibacter</taxon>
    </lineage>
</organism>
<dbReference type="PANTHER" id="PTHR33202:SF2">
    <property type="entry name" value="FERRIC UPTAKE REGULATION PROTEIN"/>
    <property type="match status" value="1"/>
</dbReference>
<comment type="subcellular location">
    <subcellularLocation>
        <location evidence="1">Cytoplasm</location>
    </subcellularLocation>
</comment>
<keyword evidence="12" id="KW-0408">Iron</keyword>
<dbReference type="AlphaFoldDB" id="A0A7J5BP93"/>
<dbReference type="Gene3D" id="1.10.10.10">
    <property type="entry name" value="Winged helix-like DNA-binding domain superfamily/Winged helix DNA-binding domain"/>
    <property type="match status" value="1"/>
</dbReference>
<dbReference type="InterPro" id="IPR002481">
    <property type="entry name" value="FUR"/>
</dbReference>
<comment type="cofactor">
    <cofactor evidence="11">
        <name>Zn(2+)</name>
        <dbReference type="ChEBI" id="CHEBI:29105"/>
    </cofactor>
    <text evidence="11">Binds 1 zinc ion per subunit.</text>
</comment>
<dbReference type="GO" id="GO:0045892">
    <property type="term" value="P:negative regulation of DNA-templated transcription"/>
    <property type="evidence" value="ECO:0007669"/>
    <property type="project" value="TreeGrafter"/>
</dbReference>
<feature type="binding site" evidence="11">
    <location>
        <position position="141"/>
    </location>
    <ligand>
        <name>Zn(2+)</name>
        <dbReference type="ChEBI" id="CHEBI:29105"/>
    </ligand>
</feature>